<keyword evidence="3" id="KW-0812">Transmembrane</keyword>
<proteinExistence type="predicted"/>
<dbReference type="InterPro" id="IPR029063">
    <property type="entry name" value="SAM-dependent_MTases_sf"/>
</dbReference>
<protein>
    <submittedName>
        <fullName evidence="4">Polyamine aminopropyltransferase</fullName>
    </submittedName>
</protein>
<feature type="transmembrane region" description="Helical" evidence="3">
    <location>
        <begin position="60"/>
        <end position="82"/>
    </location>
</feature>
<organism evidence="4 5">
    <name type="scientific">Staphylotrichum tortipilum</name>
    <dbReference type="NCBI Taxonomy" id="2831512"/>
    <lineage>
        <taxon>Eukaryota</taxon>
        <taxon>Fungi</taxon>
        <taxon>Dikarya</taxon>
        <taxon>Ascomycota</taxon>
        <taxon>Pezizomycotina</taxon>
        <taxon>Sordariomycetes</taxon>
        <taxon>Sordariomycetidae</taxon>
        <taxon>Sordariales</taxon>
        <taxon>Chaetomiaceae</taxon>
        <taxon>Staphylotrichum</taxon>
    </lineage>
</organism>
<evidence type="ECO:0000313" key="5">
    <source>
        <dbReference type="Proteomes" id="UP001303889"/>
    </source>
</evidence>
<feature type="region of interest" description="Disordered" evidence="2">
    <location>
        <begin position="1"/>
        <end position="28"/>
    </location>
</feature>
<dbReference type="NCBIfam" id="NF037959">
    <property type="entry name" value="MFS_SpdSyn"/>
    <property type="match status" value="1"/>
</dbReference>
<dbReference type="AlphaFoldDB" id="A0AAN6RSM2"/>
<keyword evidence="1" id="KW-0620">Polyamine biosynthesis</keyword>
<name>A0AAN6RSM2_9PEZI</name>
<keyword evidence="3" id="KW-1133">Transmembrane helix</keyword>
<dbReference type="EMBL" id="MU855650">
    <property type="protein sequence ID" value="KAK3900651.1"/>
    <property type="molecule type" value="Genomic_DNA"/>
</dbReference>
<dbReference type="FunFam" id="3.40.50.150:FF:000288">
    <property type="entry name" value="Spermine/spermidine synthase, putative"/>
    <property type="match status" value="1"/>
</dbReference>
<comment type="caution">
    <text evidence="4">The sequence shown here is derived from an EMBL/GenBank/DDBJ whole genome shotgun (WGS) entry which is preliminary data.</text>
</comment>
<feature type="compositionally biased region" description="Polar residues" evidence="2">
    <location>
        <begin position="12"/>
        <end position="28"/>
    </location>
</feature>
<feature type="compositionally biased region" description="Basic residues" evidence="2">
    <location>
        <begin position="1"/>
        <end position="11"/>
    </location>
</feature>
<keyword evidence="3" id="KW-0472">Membrane</keyword>
<feature type="transmembrane region" description="Helical" evidence="3">
    <location>
        <begin position="94"/>
        <end position="114"/>
    </location>
</feature>
<feature type="transmembrane region" description="Helical" evidence="3">
    <location>
        <begin position="123"/>
        <end position="142"/>
    </location>
</feature>
<evidence type="ECO:0000256" key="2">
    <source>
        <dbReference type="SAM" id="MobiDB-lite"/>
    </source>
</evidence>
<dbReference type="Proteomes" id="UP001303889">
    <property type="component" value="Unassembled WGS sequence"/>
</dbReference>
<dbReference type="Gene3D" id="3.40.50.150">
    <property type="entry name" value="Vaccinia Virus protein VP39"/>
    <property type="match status" value="1"/>
</dbReference>
<dbReference type="PANTHER" id="PTHR43317:SF1">
    <property type="entry name" value="THERMOSPERMINE SYNTHASE ACAULIS5"/>
    <property type="match status" value="1"/>
</dbReference>
<reference evidence="4" key="2">
    <citation type="submission" date="2023-05" db="EMBL/GenBank/DDBJ databases">
        <authorList>
            <consortium name="Lawrence Berkeley National Laboratory"/>
            <person name="Steindorff A."/>
            <person name="Hensen N."/>
            <person name="Bonometti L."/>
            <person name="Westerberg I."/>
            <person name="Brannstrom I.O."/>
            <person name="Guillou S."/>
            <person name="Cros-Aarteil S."/>
            <person name="Calhoun S."/>
            <person name="Haridas S."/>
            <person name="Kuo A."/>
            <person name="Mondo S."/>
            <person name="Pangilinan J."/>
            <person name="Riley R."/>
            <person name="Labutti K."/>
            <person name="Andreopoulos B."/>
            <person name="Lipzen A."/>
            <person name="Chen C."/>
            <person name="Yanf M."/>
            <person name="Daum C."/>
            <person name="Ng V."/>
            <person name="Clum A."/>
            <person name="Ohm R."/>
            <person name="Martin F."/>
            <person name="Silar P."/>
            <person name="Natvig D."/>
            <person name="Lalanne C."/>
            <person name="Gautier V."/>
            <person name="Ament-Velasquez S.L."/>
            <person name="Kruys A."/>
            <person name="Hutchinson M.I."/>
            <person name="Powell A.J."/>
            <person name="Barry K."/>
            <person name="Miller A.N."/>
            <person name="Grigoriev I.V."/>
            <person name="Debuchy R."/>
            <person name="Gladieux P."/>
            <person name="Thoren M.H."/>
            <person name="Johannesson H."/>
        </authorList>
    </citation>
    <scope>NUCLEOTIDE SEQUENCE</scope>
    <source>
        <strain evidence="4">CBS 103.79</strain>
    </source>
</reference>
<dbReference type="Pfam" id="PF01564">
    <property type="entry name" value="Spermine_synth"/>
    <property type="match status" value="1"/>
</dbReference>
<evidence type="ECO:0000313" key="4">
    <source>
        <dbReference type="EMBL" id="KAK3900651.1"/>
    </source>
</evidence>
<sequence>MAPNKQSKKTTKQPPSSTATPYIDPTSSFTPESFEKELQALAAKAQTETFSKRLLAQALVYGKSALLLTLIAAASTVSQLALSPVYGAIPAAQWHARLLMAACFAGWSGNLFLARALPFRAELLLPVVAAWMPVVQFGLGMVSGTLTAKWGPLVTEAVTLFPLVAVSTACVATCLDEADLSVLPGWIADAAPGLGAYGFFVTAEKVCGVLVEAYVGRTVLNTRMGMEVVLAASYAVFAPSKLLAWTVPALLHTALLNTHVPTSMALARLNTGLAPEGYVVLDRAESITGYISVVDSPKEGYRVMRCDHSLLGGEWVKFLGQGRFKGNQVAEPIYGVFAMLEAVRLVEMPELVPDNKAKALVIGLGIGTTPAALVAHGIDTTVVELDPVVHRFASKYFQLPSNHTAVIEDAVTYTARLAADDTAARYDYIIHDVFTGGAEPIALFTLEFLQNLDTLLKPNGVVAINYAGDFALPPPRIILNTITTVFPSCRMFREHPRDDADFAASGRDFTNMVIFCTKRAEAISFRTPTERDMLNSPSRQAFLLPQHEVKEEDFVGGEEAEGVVLKKNETERLVKWHDMSAMGHWTIMRTVLPEVVWEAW</sequence>
<reference evidence="4" key="1">
    <citation type="journal article" date="2023" name="Mol. Phylogenet. Evol.">
        <title>Genome-scale phylogeny and comparative genomics of the fungal order Sordariales.</title>
        <authorList>
            <person name="Hensen N."/>
            <person name="Bonometti L."/>
            <person name="Westerberg I."/>
            <person name="Brannstrom I.O."/>
            <person name="Guillou S."/>
            <person name="Cros-Aarteil S."/>
            <person name="Calhoun S."/>
            <person name="Haridas S."/>
            <person name="Kuo A."/>
            <person name="Mondo S."/>
            <person name="Pangilinan J."/>
            <person name="Riley R."/>
            <person name="LaButti K."/>
            <person name="Andreopoulos B."/>
            <person name="Lipzen A."/>
            <person name="Chen C."/>
            <person name="Yan M."/>
            <person name="Daum C."/>
            <person name="Ng V."/>
            <person name="Clum A."/>
            <person name="Steindorff A."/>
            <person name="Ohm R.A."/>
            <person name="Martin F."/>
            <person name="Silar P."/>
            <person name="Natvig D.O."/>
            <person name="Lalanne C."/>
            <person name="Gautier V."/>
            <person name="Ament-Velasquez S.L."/>
            <person name="Kruys A."/>
            <person name="Hutchinson M.I."/>
            <person name="Powell A.J."/>
            <person name="Barry K."/>
            <person name="Miller A.N."/>
            <person name="Grigoriev I.V."/>
            <person name="Debuchy R."/>
            <person name="Gladieux P."/>
            <person name="Hiltunen Thoren M."/>
            <person name="Johannesson H."/>
        </authorList>
    </citation>
    <scope>NUCLEOTIDE SEQUENCE</scope>
    <source>
        <strain evidence="4">CBS 103.79</strain>
    </source>
</reference>
<keyword evidence="5" id="KW-1185">Reference proteome</keyword>
<dbReference type="SUPFAM" id="SSF53335">
    <property type="entry name" value="S-adenosyl-L-methionine-dependent methyltransferases"/>
    <property type="match status" value="1"/>
</dbReference>
<evidence type="ECO:0000256" key="1">
    <source>
        <dbReference type="ARBA" id="ARBA00023115"/>
    </source>
</evidence>
<gene>
    <name evidence="4" type="ORF">C8A05DRAFT_45545</name>
</gene>
<evidence type="ECO:0000256" key="3">
    <source>
        <dbReference type="SAM" id="Phobius"/>
    </source>
</evidence>
<dbReference type="GO" id="GO:0006596">
    <property type="term" value="P:polyamine biosynthetic process"/>
    <property type="evidence" value="ECO:0007669"/>
    <property type="project" value="UniProtKB-KW"/>
</dbReference>
<dbReference type="PANTHER" id="PTHR43317">
    <property type="entry name" value="THERMOSPERMINE SYNTHASE ACAULIS5"/>
    <property type="match status" value="1"/>
</dbReference>
<accession>A0AAN6RSM2</accession>